<name>A0A7H8RCP6_TALRU</name>
<dbReference type="GeneID" id="55998707"/>
<dbReference type="RefSeq" id="XP_035350230.1">
    <property type="nucleotide sequence ID" value="XM_035494337.1"/>
</dbReference>
<dbReference type="EMBL" id="CP055903">
    <property type="protein sequence ID" value="QKX64056.1"/>
    <property type="molecule type" value="Genomic_DNA"/>
</dbReference>
<sequence>MADPMNIDSTTTTIMTSKFPMQARQGTTVRTGYMGTIQYKLEEFVYEEYDPKLHDITGVFHAQRVDTNSNEEVECTVKVRMQLNPALIGGQFTYLEYMQRYSPYDIKEESRILRACAFSGRTPKFLDSASEVQDHTGFFPGGYLHVLATSKLPGVPISRFLQGAWNLTENDLQVIKQDLVITINHIRSVGYTLTSEETTLTLNAANQLVVTENPLLIDENHIWYDRASQTVSFFDLSRFCHSSRRPYQQHYGYYIASNSNESSPRTEKALMGSELWKRLVAASQVARFAADQRSFQLCLRSRAEEPAPAAALRNNDDWQMVGAAAN</sequence>
<keyword evidence="2" id="KW-1185">Reference proteome</keyword>
<reference evidence="2" key="1">
    <citation type="submission" date="2020-06" db="EMBL/GenBank/DDBJ databases">
        <title>A chromosome-scale genome assembly of Talaromyces rugulosus W13939.</title>
        <authorList>
            <person name="Wang B."/>
            <person name="Guo L."/>
            <person name="Ye K."/>
            <person name="Wang L."/>
        </authorList>
    </citation>
    <scope>NUCLEOTIDE SEQUENCE [LARGE SCALE GENOMIC DNA]</scope>
    <source>
        <strain evidence="2">W13939</strain>
    </source>
</reference>
<dbReference type="KEGG" id="trg:TRUGW13939_11229"/>
<dbReference type="OrthoDB" id="4226622at2759"/>
<dbReference type="AlphaFoldDB" id="A0A7H8RCP6"/>
<accession>A0A7H8RCP6</accession>
<protein>
    <submittedName>
        <fullName evidence="1">Uncharacterized protein</fullName>
    </submittedName>
</protein>
<organism evidence="1 2">
    <name type="scientific">Talaromyces rugulosus</name>
    <name type="common">Penicillium rugulosum</name>
    <dbReference type="NCBI Taxonomy" id="121627"/>
    <lineage>
        <taxon>Eukaryota</taxon>
        <taxon>Fungi</taxon>
        <taxon>Dikarya</taxon>
        <taxon>Ascomycota</taxon>
        <taxon>Pezizomycotina</taxon>
        <taxon>Eurotiomycetes</taxon>
        <taxon>Eurotiomycetidae</taxon>
        <taxon>Eurotiales</taxon>
        <taxon>Trichocomaceae</taxon>
        <taxon>Talaromyces</taxon>
        <taxon>Talaromyces sect. Islandici</taxon>
    </lineage>
</organism>
<proteinExistence type="predicted"/>
<evidence type="ECO:0000313" key="1">
    <source>
        <dbReference type="EMBL" id="QKX64056.1"/>
    </source>
</evidence>
<dbReference type="Proteomes" id="UP000509510">
    <property type="component" value="Chromosome VI"/>
</dbReference>
<gene>
    <name evidence="1" type="ORF">TRUGW13939_11229</name>
</gene>
<evidence type="ECO:0000313" key="2">
    <source>
        <dbReference type="Proteomes" id="UP000509510"/>
    </source>
</evidence>